<accession>A0A5J9W7F4</accession>
<dbReference type="Gramene" id="TVU44632">
    <property type="protein sequence ID" value="TVU44632"/>
    <property type="gene ID" value="EJB05_04078"/>
</dbReference>
<feature type="domain" description="DUF1618" evidence="1">
    <location>
        <begin position="138"/>
        <end position="261"/>
    </location>
</feature>
<dbReference type="EMBL" id="RWGY01000004">
    <property type="protein sequence ID" value="TVU44632.1"/>
    <property type="molecule type" value="Genomic_DNA"/>
</dbReference>
<evidence type="ECO:0000313" key="2">
    <source>
        <dbReference type="EMBL" id="TVU44632.1"/>
    </source>
</evidence>
<evidence type="ECO:0000313" key="3">
    <source>
        <dbReference type="Proteomes" id="UP000324897"/>
    </source>
</evidence>
<evidence type="ECO:0000259" key="1">
    <source>
        <dbReference type="Pfam" id="PF07762"/>
    </source>
</evidence>
<reference evidence="2 3" key="1">
    <citation type="journal article" date="2019" name="Sci. Rep.">
        <title>A high-quality genome of Eragrostis curvula grass provides insights into Poaceae evolution and supports new strategies to enhance forage quality.</title>
        <authorList>
            <person name="Carballo J."/>
            <person name="Santos B.A.C.M."/>
            <person name="Zappacosta D."/>
            <person name="Garbus I."/>
            <person name="Selva J.P."/>
            <person name="Gallo C.A."/>
            <person name="Diaz A."/>
            <person name="Albertini E."/>
            <person name="Caccamo M."/>
            <person name="Echenique V."/>
        </authorList>
    </citation>
    <scope>NUCLEOTIDE SEQUENCE [LARGE SCALE GENOMIC DNA]</scope>
    <source>
        <strain evidence="3">cv. Victoria</strain>
        <tissue evidence="2">Leaf</tissue>
    </source>
</reference>
<proteinExistence type="predicted"/>
<protein>
    <recommendedName>
        <fullName evidence="1">DUF1618 domain-containing protein</fullName>
    </recommendedName>
</protein>
<name>A0A5J9W7F4_9POAL</name>
<keyword evidence="3" id="KW-1185">Reference proteome</keyword>
<dbReference type="Pfam" id="PF07762">
    <property type="entry name" value="DUF1618"/>
    <property type="match status" value="1"/>
</dbReference>
<dbReference type="AlphaFoldDB" id="A0A5J9W7F4"/>
<organism evidence="2 3">
    <name type="scientific">Eragrostis curvula</name>
    <name type="common">weeping love grass</name>
    <dbReference type="NCBI Taxonomy" id="38414"/>
    <lineage>
        <taxon>Eukaryota</taxon>
        <taxon>Viridiplantae</taxon>
        <taxon>Streptophyta</taxon>
        <taxon>Embryophyta</taxon>
        <taxon>Tracheophyta</taxon>
        <taxon>Spermatophyta</taxon>
        <taxon>Magnoliopsida</taxon>
        <taxon>Liliopsida</taxon>
        <taxon>Poales</taxon>
        <taxon>Poaceae</taxon>
        <taxon>PACMAD clade</taxon>
        <taxon>Chloridoideae</taxon>
        <taxon>Eragrostideae</taxon>
        <taxon>Eragrostidinae</taxon>
        <taxon>Eragrostis</taxon>
    </lineage>
</organism>
<dbReference type="OrthoDB" id="689746at2759"/>
<gene>
    <name evidence="2" type="ORF">EJB05_04078</name>
</gene>
<dbReference type="Proteomes" id="UP000324897">
    <property type="component" value="Chromosome 5"/>
</dbReference>
<dbReference type="InterPro" id="IPR011676">
    <property type="entry name" value="DUF1618"/>
</dbReference>
<feature type="non-terminal residue" evidence="2">
    <location>
        <position position="1"/>
    </location>
</feature>
<sequence length="367" mass="41936">MDATTRLPSFMVLDSMVDLDDLVGPPPPEWESIYFSTKKAYGCGEHGQKLVEGLALYVQVHHRDSGHASSLCICLSDEAFQSIRAELLGCTQGRVTARGFISNAMHRQLLVLIVTFRSDSSTSMRHYCLVFDSTDASLCMGVAYCDLRARDGVLKFNFAELPRAYRIHIDWWTDEPKESPRMSRTIGCDGNSVKFICIDRRRHHGRRGGDVVELEVWTLDLDYGLWKKSEVVLWKELWKKVKFMMPEAEFGDVVPQYPPVLTPDGALCLLLRNTRRRRSSSVETDFLCRFDMRSKCLLNAGRVVDYDTSGRLVMPYDFFTMSNPPPSRKRKLPCVLEQIPEPKRRKSAEKASRRRVCCRASCCGRDI</sequence>
<dbReference type="PANTHER" id="PTHR33086">
    <property type="entry name" value="OS05G0468200 PROTEIN-RELATED"/>
    <property type="match status" value="1"/>
</dbReference>
<dbReference type="PANTHER" id="PTHR33086:SF54">
    <property type="entry name" value="DUF1618 DOMAIN-CONTAINING PROTEIN"/>
    <property type="match status" value="1"/>
</dbReference>
<comment type="caution">
    <text evidence="2">The sequence shown here is derived from an EMBL/GenBank/DDBJ whole genome shotgun (WGS) entry which is preliminary data.</text>
</comment>